<proteinExistence type="predicted"/>
<sequence length="171" mass="19224">MIAYMQFHGFGIYGRTTVWLLVVTNMHTTSSYRDNSLSISIIPFSSNNTVCWSYLHVHSLLLVVHMFVLMHFLMHAGSVYTGVDFSKSLCGISVIRSGESMENALRACCKGIKIGKILIHREGDDGKQLIYHNLPKDIAKRHVLLLDPILGTGLLIFHTYLSTAAHIFSRE</sequence>
<dbReference type="SUPFAM" id="SSF53271">
    <property type="entry name" value="PRTase-like"/>
    <property type="match status" value="1"/>
</dbReference>
<evidence type="ECO:0000313" key="2">
    <source>
        <dbReference type="EMBL" id="VAH93869.1"/>
    </source>
</evidence>
<name>A0A9R0SFK0_TRITD</name>
<dbReference type="AlphaFoldDB" id="A0A9R0SFK0"/>
<protein>
    <recommendedName>
        <fullName evidence="1">Phosphoribosyltransferase domain-containing protein</fullName>
    </recommendedName>
</protein>
<organism evidence="2 3">
    <name type="scientific">Triticum turgidum subsp. durum</name>
    <name type="common">Durum wheat</name>
    <name type="synonym">Triticum durum</name>
    <dbReference type="NCBI Taxonomy" id="4567"/>
    <lineage>
        <taxon>Eukaryota</taxon>
        <taxon>Viridiplantae</taxon>
        <taxon>Streptophyta</taxon>
        <taxon>Embryophyta</taxon>
        <taxon>Tracheophyta</taxon>
        <taxon>Spermatophyta</taxon>
        <taxon>Magnoliopsida</taxon>
        <taxon>Liliopsida</taxon>
        <taxon>Poales</taxon>
        <taxon>Poaceae</taxon>
        <taxon>BOP clade</taxon>
        <taxon>Pooideae</taxon>
        <taxon>Triticodae</taxon>
        <taxon>Triticeae</taxon>
        <taxon>Triticinae</taxon>
        <taxon>Triticum</taxon>
    </lineage>
</organism>
<feature type="domain" description="Phosphoribosyltransferase" evidence="1">
    <location>
        <begin position="73"/>
        <end position="154"/>
    </location>
</feature>
<dbReference type="InterPro" id="IPR000836">
    <property type="entry name" value="PRTase_dom"/>
</dbReference>
<dbReference type="Pfam" id="PF14681">
    <property type="entry name" value="UPRTase"/>
    <property type="match status" value="1"/>
</dbReference>
<gene>
    <name evidence="2" type="ORF">TRITD_4Av1G169310</name>
</gene>
<evidence type="ECO:0000259" key="1">
    <source>
        <dbReference type="Pfam" id="PF14681"/>
    </source>
</evidence>
<accession>A0A9R0SFK0</accession>
<evidence type="ECO:0000313" key="3">
    <source>
        <dbReference type="Proteomes" id="UP000324705"/>
    </source>
</evidence>
<dbReference type="Gramene" id="TRITD4Av1G169310.7">
    <property type="protein sequence ID" value="TRITD4Av1G169310.7"/>
    <property type="gene ID" value="TRITD4Av1G169310"/>
</dbReference>
<keyword evidence="3" id="KW-1185">Reference proteome</keyword>
<reference evidence="2 3" key="1">
    <citation type="submission" date="2017-09" db="EMBL/GenBank/DDBJ databases">
        <authorList>
            <consortium name="International Durum Wheat Genome Sequencing Consortium (IDWGSC)"/>
            <person name="Milanesi L."/>
        </authorList>
    </citation>
    <scope>NUCLEOTIDE SEQUENCE [LARGE SCALE GENOMIC DNA]</scope>
    <source>
        <strain evidence="3">cv. Svevo</strain>
    </source>
</reference>
<dbReference type="InterPro" id="IPR029057">
    <property type="entry name" value="PRTase-like"/>
</dbReference>
<dbReference type="Gene3D" id="3.40.50.2020">
    <property type="match status" value="1"/>
</dbReference>
<dbReference type="Proteomes" id="UP000324705">
    <property type="component" value="Chromosome 4A"/>
</dbReference>
<dbReference type="CDD" id="cd06223">
    <property type="entry name" value="PRTases_typeI"/>
    <property type="match status" value="1"/>
</dbReference>
<dbReference type="EMBL" id="LT934117">
    <property type="protein sequence ID" value="VAH93869.1"/>
    <property type="molecule type" value="Genomic_DNA"/>
</dbReference>